<dbReference type="OrthoDB" id="854112at2"/>
<accession>A0A5C8K9M5</accession>
<dbReference type="Proteomes" id="UP000321926">
    <property type="component" value="Unassembled WGS sequence"/>
</dbReference>
<organism evidence="1 2">
    <name type="scientific">Pontibacter qinzhouensis</name>
    <dbReference type="NCBI Taxonomy" id="2603253"/>
    <lineage>
        <taxon>Bacteria</taxon>
        <taxon>Pseudomonadati</taxon>
        <taxon>Bacteroidota</taxon>
        <taxon>Cytophagia</taxon>
        <taxon>Cytophagales</taxon>
        <taxon>Hymenobacteraceae</taxon>
        <taxon>Pontibacter</taxon>
    </lineage>
</organism>
<evidence type="ECO:0000313" key="1">
    <source>
        <dbReference type="EMBL" id="TXK48159.1"/>
    </source>
</evidence>
<keyword evidence="2" id="KW-1185">Reference proteome</keyword>
<sequence>MALEKVMKFEALASGTELLTPTGVGKFKTYKKGNFKKQNVLVEHEHGKLKWYTEDVLKLAVATSRMAISHVQAGHVTANMGDMHYYAI</sequence>
<proteinExistence type="predicted"/>
<dbReference type="AlphaFoldDB" id="A0A5C8K9M5"/>
<dbReference type="RefSeq" id="WP_147921275.1">
    <property type="nucleotide sequence ID" value="NZ_VRTY01000024.1"/>
</dbReference>
<reference evidence="1 2" key="1">
    <citation type="submission" date="2019-08" db="EMBL/GenBank/DDBJ databases">
        <authorList>
            <person name="Shi S."/>
        </authorList>
    </citation>
    <scope>NUCLEOTIDE SEQUENCE [LARGE SCALE GENOMIC DNA]</scope>
    <source>
        <strain evidence="1 2">GY10130</strain>
    </source>
</reference>
<protein>
    <submittedName>
        <fullName evidence="1">Uncharacterized protein</fullName>
    </submittedName>
</protein>
<name>A0A5C8K9M5_9BACT</name>
<dbReference type="EMBL" id="VRTY01000024">
    <property type="protein sequence ID" value="TXK48159.1"/>
    <property type="molecule type" value="Genomic_DNA"/>
</dbReference>
<evidence type="ECO:0000313" key="2">
    <source>
        <dbReference type="Proteomes" id="UP000321926"/>
    </source>
</evidence>
<gene>
    <name evidence="1" type="ORF">FVR03_08300</name>
</gene>
<comment type="caution">
    <text evidence="1">The sequence shown here is derived from an EMBL/GenBank/DDBJ whole genome shotgun (WGS) entry which is preliminary data.</text>
</comment>